<evidence type="ECO:0008006" key="4">
    <source>
        <dbReference type="Google" id="ProtNLM"/>
    </source>
</evidence>
<dbReference type="InterPro" id="IPR000253">
    <property type="entry name" value="FHA_dom"/>
</dbReference>
<protein>
    <recommendedName>
        <fullName evidence="4">Adenylate cyclase</fullName>
    </recommendedName>
</protein>
<dbReference type="PANTHER" id="PTHR43081:SF1">
    <property type="entry name" value="ADENYLATE CYCLASE, TERMINAL-DIFFERENTIATION SPECIFIC"/>
    <property type="match status" value="1"/>
</dbReference>
<dbReference type="PANTHER" id="PTHR43081">
    <property type="entry name" value="ADENYLATE CYCLASE, TERMINAL-DIFFERENTIATION SPECIFIC-RELATED"/>
    <property type="match status" value="1"/>
</dbReference>
<dbReference type="GO" id="GO:0006171">
    <property type="term" value="P:cAMP biosynthetic process"/>
    <property type="evidence" value="ECO:0007669"/>
    <property type="project" value="TreeGrafter"/>
</dbReference>
<reference evidence="3" key="1">
    <citation type="journal article" date="2015" name="Nature">
        <title>Complex archaea that bridge the gap between prokaryotes and eukaryotes.</title>
        <authorList>
            <person name="Spang A."/>
            <person name="Saw J.H."/>
            <person name="Jorgensen S.L."/>
            <person name="Zaremba-Niedzwiedzka K."/>
            <person name="Martijn J."/>
            <person name="Lind A.E."/>
            <person name="van Eijk R."/>
            <person name="Schleper C."/>
            <person name="Guy L."/>
            <person name="Ettema T.J."/>
        </authorList>
    </citation>
    <scope>NUCLEOTIDE SEQUENCE</scope>
</reference>
<sequence length="560" mass="63090">MPNIQIINTDGRISNFPILKDIIVIGRGKENDLVLPIQSVSRNHARINKIDTGFFLTDLGSFNGTKVNGKSIQSIRLKNNDEIKVGKIMLKFSTGEKPAQSPVQTVVLTKENDYKKGHSTIIESSAEDSLGLSSQDLLIFTGIGKGPEESDLSLPSEKVSPPSKIREELLSLERMNKVLFVLYEISKQLHLIHDFNELLKKIMDFIFIVIDADYGFVILTSDEGKDELAPVVVKYKDDKAKGKGEIKASRTIINKVVNDKVALLTADAMADTRLENAQSLFSQKIRSAMCVPLWKKDKVIGVIQLDSVRFNNQFTEDDLELLKAIGHQMAMVIEQASLNEQVREEERMISRLERYHSPQIIEMILKGSQETKENIMESKDLTATIFFTDIIGFTPLSEKMPPREINLLLNQFFSRMTDIIFKYDGTLDKYIGDCIMAVFGAPMEKKDDPERAILAALEMKRELRAIMKKTEPEKKFDIRIGINTGGVVAGNIGSPNRMEYTVIGDPVNIASRLESIAQPNQILIGEETYNHVKRKFKIKKVGPKKVKGRVAEIMVYEVLR</sequence>
<feature type="domain" description="FHA" evidence="1">
    <location>
        <begin position="23"/>
        <end position="72"/>
    </location>
</feature>
<accession>A0A0F9JPJ2</accession>
<proteinExistence type="predicted"/>
<name>A0A0F9JPJ2_9ZZZZ</name>
<dbReference type="SUPFAM" id="SSF49879">
    <property type="entry name" value="SMAD/FHA domain"/>
    <property type="match status" value="1"/>
</dbReference>
<dbReference type="Gene3D" id="3.30.70.1230">
    <property type="entry name" value="Nucleotide cyclase"/>
    <property type="match status" value="1"/>
</dbReference>
<evidence type="ECO:0000313" key="3">
    <source>
        <dbReference type="EMBL" id="KKM07571.1"/>
    </source>
</evidence>
<dbReference type="InterPro" id="IPR029016">
    <property type="entry name" value="GAF-like_dom_sf"/>
</dbReference>
<dbReference type="SMART" id="SM00044">
    <property type="entry name" value="CYCc"/>
    <property type="match status" value="1"/>
</dbReference>
<dbReference type="Gene3D" id="3.30.450.40">
    <property type="match status" value="1"/>
</dbReference>
<dbReference type="EMBL" id="LAZR01015740">
    <property type="protein sequence ID" value="KKM07571.1"/>
    <property type="molecule type" value="Genomic_DNA"/>
</dbReference>
<dbReference type="SMART" id="SM00065">
    <property type="entry name" value="GAF"/>
    <property type="match status" value="1"/>
</dbReference>
<dbReference type="PROSITE" id="PS50125">
    <property type="entry name" value="GUANYLATE_CYCLASE_2"/>
    <property type="match status" value="1"/>
</dbReference>
<dbReference type="InterPro" id="IPR001054">
    <property type="entry name" value="A/G_cyclase"/>
</dbReference>
<dbReference type="Pfam" id="PF01590">
    <property type="entry name" value="GAF"/>
    <property type="match status" value="1"/>
</dbReference>
<gene>
    <name evidence="3" type="ORF">LCGC14_1732600</name>
</gene>
<dbReference type="SUPFAM" id="SSF55781">
    <property type="entry name" value="GAF domain-like"/>
    <property type="match status" value="1"/>
</dbReference>
<dbReference type="SUPFAM" id="SSF55073">
    <property type="entry name" value="Nucleotide cyclase"/>
    <property type="match status" value="1"/>
</dbReference>
<dbReference type="AlphaFoldDB" id="A0A0F9JPJ2"/>
<dbReference type="CDD" id="cd00060">
    <property type="entry name" value="FHA"/>
    <property type="match status" value="1"/>
</dbReference>
<dbReference type="GO" id="GO:0035556">
    <property type="term" value="P:intracellular signal transduction"/>
    <property type="evidence" value="ECO:0007669"/>
    <property type="project" value="InterPro"/>
</dbReference>
<comment type="caution">
    <text evidence="3">The sequence shown here is derived from an EMBL/GenBank/DDBJ whole genome shotgun (WGS) entry which is preliminary data.</text>
</comment>
<dbReference type="InterPro" id="IPR003018">
    <property type="entry name" value="GAF"/>
</dbReference>
<dbReference type="InterPro" id="IPR008984">
    <property type="entry name" value="SMAD_FHA_dom_sf"/>
</dbReference>
<organism evidence="3">
    <name type="scientific">marine sediment metagenome</name>
    <dbReference type="NCBI Taxonomy" id="412755"/>
    <lineage>
        <taxon>unclassified sequences</taxon>
        <taxon>metagenomes</taxon>
        <taxon>ecological metagenomes</taxon>
    </lineage>
</organism>
<dbReference type="PROSITE" id="PS50006">
    <property type="entry name" value="FHA_DOMAIN"/>
    <property type="match status" value="1"/>
</dbReference>
<dbReference type="InterPro" id="IPR029787">
    <property type="entry name" value="Nucleotide_cyclase"/>
</dbReference>
<evidence type="ECO:0000259" key="1">
    <source>
        <dbReference type="PROSITE" id="PS50006"/>
    </source>
</evidence>
<dbReference type="Gene3D" id="2.60.200.20">
    <property type="match status" value="1"/>
</dbReference>
<feature type="domain" description="Guanylate cyclase" evidence="2">
    <location>
        <begin position="384"/>
        <end position="514"/>
    </location>
</feature>
<dbReference type="Pfam" id="PF00211">
    <property type="entry name" value="Guanylate_cyc"/>
    <property type="match status" value="1"/>
</dbReference>
<dbReference type="CDD" id="cd07302">
    <property type="entry name" value="CHD"/>
    <property type="match status" value="1"/>
</dbReference>
<dbReference type="InterPro" id="IPR050697">
    <property type="entry name" value="Adenylyl/Guanylyl_Cyclase_3/4"/>
</dbReference>
<dbReference type="SMART" id="SM00240">
    <property type="entry name" value="FHA"/>
    <property type="match status" value="1"/>
</dbReference>
<dbReference type="Pfam" id="PF00498">
    <property type="entry name" value="FHA"/>
    <property type="match status" value="1"/>
</dbReference>
<evidence type="ECO:0000259" key="2">
    <source>
        <dbReference type="PROSITE" id="PS50125"/>
    </source>
</evidence>